<dbReference type="EMBL" id="KV486996">
    <property type="protein sequence ID" value="OCT55500.1"/>
    <property type="molecule type" value="Genomic_DNA"/>
</dbReference>
<organism evidence="1">
    <name type="scientific">Xenopus laevis</name>
    <name type="common">African clawed frog</name>
    <dbReference type="NCBI Taxonomy" id="8355"/>
    <lineage>
        <taxon>Eukaryota</taxon>
        <taxon>Metazoa</taxon>
        <taxon>Chordata</taxon>
        <taxon>Craniata</taxon>
        <taxon>Vertebrata</taxon>
        <taxon>Euteleostomi</taxon>
        <taxon>Amphibia</taxon>
        <taxon>Batrachia</taxon>
        <taxon>Anura</taxon>
        <taxon>Pipoidea</taxon>
        <taxon>Pipidae</taxon>
        <taxon>Xenopodinae</taxon>
        <taxon>Xenopus</taxon>
        <taxon>Xenopus</taxon>
    </lineage>
</organism>
<reference evidence="1" key="1">
    <citation type="submission" date="2016-05" db="EMBL/GenBank/DDBJ databases">
        <title>WGS assembly of Xenopus laevis.</title>
        <authorList>
            <person name="Session A."/>
            <person name="Uno Y."/>
            <person name="Kwon T."/>
            <person name="Chapman J."/>
            <person name="Toyoda A."/>
            <person name="Takahashi S."/>
            <person name="Fukui A."/>
            <person name="Hikosaka A."/>
            <person name="Putnam N."/>
            <person name="Stites J."/>
            <person name="Van Heeringen S."/>
            <person name="Quigley I."/>
            <person name="Heinz S."/>
            <person name="Hellsten U."/>
            <person name="Lyons J."/>
            <person name="Suzuki A."/>
            <person name="Kondo M."/>
            <person name="Ogino H."/>
            <person name="Ochi H."/>
            <person name="Bogdanovic O."/>
            <person name="Lister R."/>
            <person name="Georgiou G."/>
            <person name="Paranjpe S."/>
            <person name="Van Kruijsbergen I."/>
            <person name="Mozaffari S."/>
            <person name="Shu S."/>
            <person name="Schmutz J."/>
            <person name="Jenkins J."/>
            <person name="Grimwood J."/>
            <person name="Carlson J."/>
            <person name="Mitros T."/>
            <person name="Simakov O."/>
            <person name="Heald R."/>
            <person name="Miller K."/>
            <person name="Haudenschild C."/>
            <person name="Kuroki Y."/>
            <person name="Tanaka T."/>
            <person name="Michiue T."/>
            <person name="Watanabe M."/>
            <person name="Kinoshita T."/>
            <person name="Ohta Y."/>
            <person name="Mawaribuchi S."/>
            <person name="Suzuki Y."/>
            <person name="Haramoto Y."/>
            <person name="Yamamoto T."/>
            <person name="Takagi C."/>
            <person name="Kitzman J."/>
            <person name="Shendure J."/>
            <person name="Nakayama T."/>
            <person name="Izutsu Y."/>
            <person name="Robert J."/>
            <person name="Dichmann D."/>
            <person name="Flajnik M."/>
            <person name="Houston D."/>
            <person name="Marcotte E."/>
            <person name="Wallingford J."/>
            <person name="Ito Y."/>
            <person name="Asashima M."/>
            <person name="Ueno N."/>
            <person name="Matsuda Y."/>
            <person name="Jan Veenstra G."/>
            <person name="Fujiyama A."/>
            <person name="Harland R."/>
            <person name="Taira M."/>
            <person name="Rokhsar D.S."/>
        </authorList>
    </citation>
    <scope>NUCLEOTIDE SEQUENCE</scope>
    <source>
        <strain evidence="1">J</strain>
        <tissue evidence="1">Blood</tissue>
    </source>
</reference>
<sequence>MKALFICNPFYSMLILKQEGSSSLPTRPHGDFFWEANLYEWARREGANRNSWSCRHSLLCTALHMVISTSKISTRV</sequence>
<name>A0A974BNT0_XENLA</name>
<protein>
    <submittedName>
        <fullName evidence="1">Uncharacterized protein</fullName>
    </submittedName>
</protein>
<evidence type="ECO:0000313" key="1">
    <source>
        <dbReference type="EMBL" id="OCT55500.1"/>
    </source>
</evidence>
<proteinExistence type="predicted"/>
<dbReference type="AlphaFoldDB" id="A0A974BNT0"/>
<gene>
    <name evidence="1" type="ORF">XELAEV_18001755mg</name>
</gene>
<accession>A0A974BNT0</accession>
<dbReference type="Proteomes" id="UP000694892">
    <property type="component" value="Unassembled WGS sequence"/>
</dbReference>